<gene>
    <name evidence="1" type="ORF">RSE6_09127</name>
</gene>
<reference evidence="2" key="1">
    <citation type="submission" date="2016-03" db="EMBL/GenBank/DDBJ databases">
        <authorList>
            <person name="Guldener U."/>
        </authorList>
    </citation>
    <scope>NUCLEOTIDE SEQUENCE [LARGE SCALE GENOMIC DNA]</scope>
</reference>
<proteinExistence type="predicted"/>
<name>A0A1E1MH56_RHYSE</name>
<protein>
    <submittedName>
        <fullName evidence="1">Uncharacterized protein</fullName>
    </submittedName>
</protein>
<evidence type="ECO:0000313" key="2">
    <source>
        <dbReference type="Proteomes" id="UP000177625"/>
    </source>
</evidence>
<accession>A0A1E1MH56</accession>
<evidence type="ECO:0000313" key="1">
    <source>
        <dbReference type="EMBL" id="CZT48438.1"/>
    </source>
</evidence>
<organism evidence="1 2">
    <name type="scientific">Rhynchosporium secalis</name>
    <name type="common">Barley scald fungus</name>
    <dbReference type="NCBI Taxonomy" id="38038"/>
    <lineage>
        <taxon>Eukaryota</taxon>
        <taxon>Fungi</taxon>
        <taxon>Dikarya</taxon>
        <taxon>Ascomycota</taxon>
        <taxon>Pezizomycotina</taxon>
        <taxon>Leotiomycetes</taxon>
        <taxon>Helotiales</taxon>
        <taxon>Ploettnerulaceae</taxon>
        <taxon>Rhynchosporium</taxon>
    </lineage>
</organism>
<dbReference type="AlphaFoldDB" id="A0A1E1MH56"/>
<keyword evidence="2" id="KW-1185">Reference proteome</keyword>
<dbReference type="EMBL" id="FJVC01000335">
    <property type="protein sequence ID" value="CZT48438.1"/>
    <property type="molecule type" value="Genomic_DNA"/>
</dbReference>
<dbReference type="Proteomes" id="UP000177625">
    <property type="component" value="Unassembled WGS sequence"/>
</dbReference>
<sequence length="72" mass="8499">MLDNWRINYNSFSEPKIEFLPEENSRSNCMHKYKHEAERSAMLPQALRKNINRVQSGIRESSQLECLNSDNV</sequence>